<evidence type="ECO:0000313" key="3">
    <source>
        <dbReference type="Proteomes" id="UP000235388"/>
    </source>
</evidence>
<name>A0A2N5V5A5_9BASI</name>
<feature type="compositionally biased region" description="Pro residues" evidence="1">
    <location>
        <begin position="1"/>
        <end position="16"/>
    </location>
</feature>
<keyword evidence="3" id="KW-1185">Reference proteome</keyword>
<evidence type="ECO:0000256" key="1">
    <source>
        <dbReference type="SAM" id="MobiDB-lite"/>
    </source>
</evidence>
<organism evidence="2 3">
    <name type="scientific">Puccinia coronata f. sp. avenae</name>
    <dbReference type="NCBI Taxonomy" id="200324"/>
    <lineage>
        <taxon>Eukaryota</taxon>
        <taxon>Fungi</taxon>
        <taxon>Dikarya</taxon>
        <taxon>Basidiomycota</taxon>
        <taxon>Pucciniomycotina</taxon>
        <taxon>Pucciniomycetes</taxon>
        <taxon>Pucciniales</taxon>
        <taxon>Pucciniaceae</taxon>
        <taxon>Puccinia</taxon>
    </lineage>
</organism>
<accession>A0A2N5V5A5</accession>
<proteinExistence type="predicted"/>
<feature type="region of interest" description="Disordered" evidence="1">
    <location>
        <begin position="1"/>
        <end position="43"/>
    </location>
</feature>
<dbReference type="OrthoDB" id="4230923at2759"/>
<reference evidence="2 3" key="1">
    <citation type="submission" date="2017-11" db="EMBL/GenBank/DDBJ databases">
        <title>De novo assembly and phasing of dikaryotic genomes from two isolates of Puccinia coronata f. sp. avenae, the causal agent of oat crown rust.</title>
        <authorList>
            <person name="Miller M.E."/>
            <person name="Zhang Y."/>
            <person name="Omidvar V."/>
            <person name="Sperschneider J."/>
            <person name="Schwessinger B."/>
            <person name="Raley C."/>
            <person name="Palmer J.M."/>
            <person name="Garnica D."/>
            <person name="Upadhyaya N."/>
            <person name="Rathjen J."/>
            <person name="Taylor J.M."/>
            <person name="Park R.F."/>
            <person name="Dodds P.N."/>
            <person name="Hirsch C.D."/>
            <person name="Kianian S.F."/>
            <person name="Figueroa M."/>
        </authorList>
    </citation>
    <scope>NUCLEOTIDE SEQUENCE [LARGE SCALE GENOMIC DNA]</scope>
    <source>
        <strain evidence="2">12NC29</strain>
    </source>
</reference>
<gene>
    <name evidence="2" type="ORF">PCANC_11308</name>
</gene>
<comment type="caution">
    <text evidence="2">The sequence shown here is derived from an EMBL/GenBank/DDBJ whole genome shotgun (WGS) entry which is preliminary data.</text>
</comment>
<dbReference type="Proteomes" id="UP000235388">
    <property type="component" value="Unassembled WGS sequence"/>
</dbReference>
<evidence type="ECO:0000313" key="2">
    <source>
        <dbReference type="EMBL" id="PLW45177.1"/>
    </source>
</evidence>
<dbReference type="AlphaFoldDB" id="A0A2N5V5A5"/>
<feature type="region of interest" description="Disordered" evidence="1">
    <location>
        <begin position="369"/>
        <end position="412"/>
    </location>
</feature>
<sequence length="412" mass="44596">MPTGNPPPPLLPPSPGTPANSLPSLIHTRGTASTTPGAPLDVTMDISPAVATGHQHLPNNPVASSFTDPPPLQYLKSLMADPSKRDNLRKLRARVTTIEGAKSYASTAAKHPSKPPPPPTKTDMTMAHPGMTIIHSRDGTAPLKEVGATMAVQKANEVLEKLNATVQGEKVSILAVQFLPSWDVSFISKNRQFLAHGIPRDFNVDSATNKITLALENHFLVEKIFKLRWLGGSRDPADPRQAGTVVITLTNATIADNLVQQRGVFLNSSYHRVKQFKKLPPQCFKCLQMGHFGKWGFKTTIDLTWANFLASRLATSTSTSSNNHGSNHQKLVTTIALAAPKPIFHVVAPKATAVDQDLFRKTLQSNLSQLSTGEKDLHKPCQGKEVVGKRHPGPSCQDSEQVPPAADHEPFP</sequence>
<dbReference type="EMBL" id="PGCJ01000130">
    <property type="protein sequence ID" value="PLW45177.1"/>
    <property type="molecule type" value="Genomic_DNA"/>
</dbReference>
<protein>
    <submittedName>
        <fullName evidence="2">Uncharacterized protein</fullName>
    </submittedName>
</protein>